<reference evidence="1" key="1">
    <citation type="submission" date="2014-11" db="EMBL/GenBank/DDBJ databases">
        <authorList>
            <person name="Amaro Gonzalez C."/>
        </authorList>
    </citation>
    <scope>NUCLEOTIDE SEQUENCE</scope>
</reference>
<accession>A0A0E9XJA4</accession>
<organism evidence="1">
    <name type="scientific">Anguilla anguilla</name>
    <name type="common">European freshwater eel</name>
    <name type="synonym">Muraena anguilla</name>
    <dbReference type="NCBI Taxonomy" id="7936"/>
    <lineage>
        <taxon>Eukaryota</taxon>
        <taxon>Metazoa</taxon>
        <taxon>Chordata</taxon>
        <taxon>Craniata</taxon>
        <taxon>Vertebrata</taxon>
        <taxon>Euteleostomi</taxon>
        <taxon>Actinopterygii</taxon>
        <taxon>Neopterygii</taxon>
        <taxon>Teleostei</taxon>
        <taxon>Anguilliformes</taxon>
        <taxon>Anguillidae</taxon>
        <taxon>Anguilla</taxon>
    </lineage>
</organism>
<protein>
    <submittedName>
        <fullName evidence="1">Uncharacterized protein</fullName>
    </submittedName>
</protein>
<name>A0A0E9XJA4_ANGAN</name>
<dbReference type="AlphaFoldDB" id="A0A0E9XJA4"/>
<reference evidence="1" key="2">
    <citation type="journal article" date="2015" name="Fish Shellfish Immunol.">
        <title>Early steps in the European eel (Anguilla anguilla)-Vibrio vulnificus interaction in the gills: Role of the RtxA13 toxin.</title>
        <authorList>
            <person name="Callol A."/>
            <person name="Pajuelo D."/>
            <person name="Ebbesson L."/>
            <person name="Teles M."/>
            <person name="MacKenzie S."/>
            <person name="Amaro C."/>
        </authorList>
    </citation>
    <scope>NUCLEOTIDE SEQUENCE</scope>
</reference>
<dbReference type="EMBL" id="GBXM01005775">
    <property type="protein sequence ID" value="JAI02803.1"/>
    <property type="molecule type" value="Transcribed_RNA"/>
</dbReference>
<evidence type="ECO:0000313" key="1">
    <source>
        <dbReference type="EMBL" id="JAI02803.1"/>
    </source>
</evidence>
<sequence>MRLRKRSCPAVSQSWRRIVRSSKYMVLDRKSIPIVA</sequence>
<proteinExistence type="predicted"/>